<dbReference type="PANTHER" id="PTHR11276">
    <property type="entry name" value="DNA POLYMERASE TYPE-X FAMILY MEMBER"/>
    <property type="match status" value="1"/>
</dbReference>
<dbReference type="FunFam" id="1.10.150.110:FF:000005">
    <property type="entry name" value="DNA polymerase POL4"/>
    <property type="match status" value="1"/>
</dbReference>
<dbReference type="InterPro" id="IPR037160">
    <property type="entry name" value="DNA_Pol_thumb_sf"/>
</dbReference>
<evidence type="ECO:0000256" key="4">
    <source>
        <dbReference type="ARBA" id="ARBA00022695"/>
    </source>
</evidence>
<evidence type="ECO:0000256" key="1">
    <source>
        <dbReference type="ARBA" id="ARBA00008323"/>
    </source>
</evidence>
<dbReference type="OrthoDB" id="205514at2759"/>
<evidence type="ECO:0000313" key="11">
    <source>
        <dbReference type="EMBL" id="KAF1833551.1"/>
    </source>
</evidence>
<dbReference type="Gene3D" id="1.10.150.20">
    <property type="entry name" value="5' to 3' exonuclease, C-terminal subdomain"/>
    <property type="match status" value="1"/>
</dbReference>
<feature type="domain" description="BRCT" evidence="10">
    <location>
        <begin position="182"/>
        <end position="207"/>
    </location>
</feature>
<dbReference type="Pfam" id="PF14791">
    <property type="entry name" value="DNA_pol_B_thumb"/>
    <property type="match status" value="1"/>
</dbReference>
<dbReference type="Pfam" id="PF14792">
    <property type="entry name" value="DNA_pol_B_palm"/>
    <property type="match status" value="1"/>
</dbReference>
<dbReference type="CDD" id="cd00141">
    <property type="entry name" value="NT_POLXc"/>
    <property type="match status" value="1"/>
</dbReference>
<dbReference type="AlphaFoldDB" id="A0A6A5KBE6"/>
<evidence type="ECO:0000256" key="8">
    <source>
        <dbReference type="ARBA" id="ARBA00049244"/>
    </source>
</evidence>
<dbReference type="InterPro" id="IPR001357">
    <property type="entry name" value="BRCT_dom"/>
</dbReference>
<feature type="region of interest" description="Disordered" evidence="9">
    <location>
        <begin position="1"/>
        <end position="22"/>
    </location>
</feature>
<dbReference type="GO" id="GO:0003677">
    <property type="term" value="F:DNA binding"/>
    <property type="evidence" value="ECO:0007669"/>
    <property type="project" value="InterPro"/>
</dbReference>
<sequence length="711" mass="78987">MDKQVHTSKTMRAGSLSPTSTISATSLDLSRLPPIAIFTAHLKDGEETMVKETLRQYNAPLTTDVSRAKIFIGKVGTKRRAEFELRSRKLVVEEVVAPKRPASPVKVDGHSSKRRKVSGASARAVPANEGDSTTEDEAREDSETEDEANGGKQYTLLSSPSGSDRGARAVTIFEDSSDADIIWVIKVDWLHACVSAGRLLPLGDNLVYKSRVLERPKSLNTKSIRAIFSAVPKAAPASQTLLASRPHPMQDIVDRAKADAPTTSKKSSYQPPRFGNHASHHFKDKTFAPSSQHAGHSYASQTTHLLQQTTSEYEGEDSDIPQPPEWVKKGVKFACQRFTPANGPNEDFLYQLKKIRTARTLIDDDIGVRAYSTMIASIAAYPFKLSHPREIAQLPGCDEKTAILFVEWKNTGKIQAVEDYENDEAMKVLRSFYDIWGVGAKTARHFYYNNHWTELDDIIEYGWNALDRVQQIGVKYYDEFLIPIPRAEVEHIGAVVREHAVRVRDERITVTIVGGYRRGKTTSGDVDIVVSHPDLESTAGLVRDIVESLEESEWITHTLTMSLTNTNRGQNALPFRSARATGVGFDTLDKALVVWQDPAWPSRERDIAVNPKAKNPAIHRRVDIIIAPWRTVGCAVMGWSGGTTFQRDLRRYAKAVKGWKFDSSGVRSRSTGEAIMLEGPDGVDGTPEDAEKMVFEGLGLEYVPPEYRVTN</sequence>
<evidence type="ECO:0000256" key="2">
    <source>
        <dbReference type="ARBA" id="ARBA00012417"/>
    </source>
</evidence>
<keyword evidence="3 11" id="KW-0808">Transferase</keyword>
<dbReference type="PANTHER" id="PTHR11276:SF29">
    <property type="entry name" value="DNA POLYMERASE TYPE-X FAMILY PROTEIN POL4"/>
    <property type="match status" value="1"/>
</dbReference>
<keyword evidence="7" id="KW-0234">DNA repair</keyword>
<dbReference type="InterPro" id="IPR027421">
    <property type="entry name" value="DNA_pol_lamdba_lyase_dom_sf"/>
</dbReference>
<evidence type="ECO:0000259" key="10">
    <source>
        <dbReference type="PROSITE" id="PS50172"/>
    </source>
</evidence>
<gene>
    <name evidence="11" type="ORF">BDW02DRAFT_569994</name>
</gene>
<evidence type="ECO:0000313" key="12">
    <source>
        <dbReference type="Proteomes" id="UP000800040"/>
    </source>
</evidence>
<keyword evidence="5" id="KW-0227">DNA damage</keyword>
<dbReference type="InterPro" id="IPR028207">
    <property type="entry name" value="DNA_pol_B_palm_palm"/>
</dbReference>
<dbReference type="InterPro" id="IPR010996">
    <property type="entry name" value="HHH_MUS81"/>
</dbReference>
<evidence type="ECO:0000256" key="3">
    <source>
        <dbReference type="ARBA" id="ARBA00022679"/>
    </source>
</evidence>
<dbReference type="PROSITE" id="PS50172">
    <property type="entry name" value="BRCT"/>
    <property type="match status" value="1"/>
</dbReference>
<dbReference type="Gene3D" id="3.30.210.10">
    <property type="entry name" value="DNA polymerase, thumb domain"/>
    <property type="match status" value="1"/>
</dbReference>
<dbReference type="GO" id="GO:0005634">
    <property type="term" value="C:nucleus"/>
    <property type="evidence" value="ECO:0007669"/>
    <property type="project" value="TreeGrafter"/>
</dbReference>
<feature type="region of interest" description="Disordered" evidence="9">
    <location>
        <begin position="259"/>
        <end position="299"/>
    </location>
</feature>
<dbReference type="SUPFAM" id="SSF81301">
    <property type="entry name" value="Nucleotidyltransferase"/>
    <property type="match status" value="1"/>
</dbReference>
<dbReference type="SMART" id="SM00483">
    <property type="entry name" value="POLXc"/>
    <property type="match status" value="1"/>
</dbReference>
<dbReference type="PROSITE" id="PS00522">
    <property type="entry name" value="DNA_POLYMERASE_X"/>
    <property type="match status" value="1"/>
</dbReference>
<dbReference type="Gene3D" id="1.10.150.110">
    <property type="entry name" value="DNA polymerase beta, N-terminal domain-like"/>
    <property type="match status" value="1"/>
</dbReference>
<feature type="compositionally biased region" description="Acidic residues" evidence="9">
    <location>
        <begin position="132"/>
        <end position="148"/>
    </location>
</feature>
<evidence type="ECO:0000256" key="5">
    <source>
        <dbReference type="ARBA" id="ARBA00022763"/>
    </source>
</evidence>
<dbReference type="PRINTS" id="PR00870">
    <property type="entry name" value="DNAPOLXBETA"/>
</dbReference>
<feature type="region of interest" description="Disordered" evidence="9">
    <location>
        <begin position="101"/>
        <end position="165"/>
    </location>
</feature>
<dbReference type="InterPro" id="IPR029398">
    <property type="entry name" value="PolB_thumb"/>
</dbReference>
<keyword evidence="4" id="KW-0548">Nucleotidyltransferase</keyword>
<reference evidence="11" key="1">
    <citation type="submission" date="2020-01" db="EMBL/GenBank/DDBJ databases">
        <authorList>
            <consortium name="DOE Joint Genome Institute"/>
            <person name="Haridas S."/>
            <person name="Albert R."/>
            <person name="Binder M."/>
            <person name="Bloem J."/>
            <person name="Labutti K."/>
            <person name="Salamov A."/>
            <person name="Andreopoulos B."/>
            <person name="Baker S.E."/>
            <person name="Barry K."/>
            <person name="Bills G."/>
            <person name="Bluhm B.H."/>
            <person name="Cannon C."/>
            <person name="Castanera R."/>
            <person name="Culley D.E."/>
            <person name="Daum C."/>
            <person name="Ezra D."/>
            <person name="Gonzalez J.B."/>
            <person name="Henrissat B."/>
            <person name="Kuo A."/>
            <person name="Liang C."/>
            <person name="Lipzen A."/>
            <person name="Lutzoni F."/>
            <person name="Magnuson J."/>
            <person name="Mondo S."/>
            <person name="Nolan M."/>
            <person name="Ohm R."/>
            <person name="Pangilinan J."/>
            <person name="Park H.-J."/>
            <person name="Ramirez L."/>
            <person name="Alfaro M."/>
            <person name="Sun H."/>
            <person name="Tritt A."/>
            <person name="Yoshinaga Y."/>
            <person name="Zwiers L.-H."/>
            <person name="Turgeon B.G."/>
            <person name="Goodwin S.B."/>
            <person name="Spatafora J.W."/>
            <person name="Crous P.W."/>
            <person name="Grigoriev I.V."/>
        </authorList>
    </citation>
    <scope>NUCLEOTIDE SEQUENCE</scope>
    <source>
        <strain evidence="11">P77</strain>
    </source>
</reference>
<keyword evidence="12" id="KW-1185">Reference proteome</keyword>
<name>A0A6A5KBE6_9PLEO</name>
<dbReference type="Gene3D" id="3.30.460.10">
    <property type="entry name" value="Beta Polymerase, domain 2"/>
    <property type="match status" value="1"/>
</dbReference>
<comment type="similarity">
    <text evidence="1">Belongs to the DNA polymerase type-X family.</text>
</comment>
<comment type="catalytic activity">
    <reaction evidence="8">
        <text>DNA(n) + a 2'-deoxyribonucleoside 5'-triphosphate = DNA(n+1) + diphosphate</text>
        <dbReference type="Rhea" id="RHEA:22508"/>
        <dbReference type="Rhea" id="RHEA-COMP:17339"/>
        <dbReference type="Rhea" id="RHEA-COMP:17340"/>
        <dbReference type="ChEBI" id="CHEBI:33019"/>
        <dbReference type="ChEBI" id="CHEBI:61560"/>
        <dbReference type="ChEBI" id="CHEBI:173112"/>
        <dbReference type="EC" id="2.7.7.7"/>
    </reaction>
</comment>
<dbReference type="InterPro" id="IPR002054">
    <property type="entry name" value="DNA-dir_DNA_pol_X"/>
</dbReference>
<dbReference type="InterPro" id="IPR002008">
    <property type="entry name" value="DNA_pol_X_beta-like"/>
</dbReference>
<evidence type="ECO:0000256" key="7">
    <source>
        <dbReference type="ARBA" id="ARBA00023204"/>
    </source>
</evidence>
<organism evidence="11 12">
    <name type="scientific">Decorospora gaudefroyi</name>
    <dbReference type="NCBI Taxonomy" id="184978"/>
    <lineage>
        <taxon>Eukaryota</taxon>
        <taxon>Fungi</taxon>
        <taxon>Dikarya</taxon>
        <taxon>Ascomycota</taxon>
        <taxon>Pezizomycotina</taxon>
        <taxon>Dothideomycetes</taxon>
        <taxon>Pleosporomycetidae</taxon>
        <taxon>Pleosporales</taxon>
        <taxon>Pleosporineae</taxon>
        <taxon>Pleosporaceae</taxon>
        <taxon>Decorospora</taxon>
    </lineage>
</organism>
<dbReference type="InterPro" id="IPR043519">
    <property type="entry name" value="NT_sf"/>
</dbReference>
<dbReference type="Pfam" id="PF14716">
    <property type="entry name" value="HHH_8"/>
    <property type="match status" value="1"/>
</dbReference>
<keyword evidence="6" id="KW-0239">DNA-directed DNA polymerase</keyword>
<proteinExistence type="inferred from homology"/>
<dbReference type="SUPFAM" id="SSF81585">
    <property type="entry name" value="PsbU/PolX domain-like"/>
    <property type="match status" value="1"/>
</dbReference>
<dbReference type="InterPro" id="IPR018944">
    <property type="entry name" value="DNA_pol_lambd_fingers_domain"/>
</dbReference>
<protein>
    <recommendedName>
        <fullName evidence="2">DNA-directed DNA polymerase</fullName>
        <ecNumber evidence="2">2.7.7.7</ecNumber>
    </recommendedName>
</protein>
<dbReference type="EC" id="2.7.7.7" evidence="2"/>
<feature type="compositionally biased region" description="Polar residues" evidence="9">
    <location>
        <begin position="261"/>
        <end position="270"/>
    </location>
</feature>
<dbReference type="GO" id="GO:0006303">
    <property type="term" value="P:double-strand break repair via nonhomologous end joining"/>
    <property type="evidence" value="ECO:0007669"/>
    <property type="project" value="TreeGrafter"/>
</dbReference>
<dbReference type="FunFam" id="3.30.210.10:FF:000005">
    <property type="entry name" value="DNA polymerase IV"/>
    <property type="match status" value="1"/>
</dbReference>
<dbReference type="GO" id="GO:0003887">
    <property type="term" value="F:DNA-directed DNA polymerase activity"/>
    <property type="evidence" value="ECO:0007669"/>
    <property type="project" value="UniProtKB-KW"/>
</dbReference>
<evidence type="ECO:0000256" key="6">
    <source>
        <dbReference type="ARBA" id="ARBA00022932"/>
    </source>
</evidence>
<feature type="compositionally biased region" description="Polar residues" evidence="9">
    <location>
        <begin position="288"/>
        <end position="299"/>
    </location>
</feature>
<dbReference type="SUPFAM" id="SSF47802">
    <property type="entry name" value="DNA polymerase beta, N-terminal domain-like"/>
    <property type="match status" value="1"/>
</dbReference>
<dbReference type="InterPro" id="IPR019843">
    <property type="entry name" value="DNA_pol-X_BS"/>
</dbReference>
<dbReference type="InterPro" id="IPR022312">
    <property type="entry name" value="DNA_pol_X"/>
</dbReference>
<dbReference type="Proteomes" id="UP000800040">
    <property type="component" value="Unassembled WGS sequence"/>
</dbReference>
<evidence type="ECO:0000256" key="9">
    <source>
        <dbReference type="SAM" id="MobiDB-lite"/>
    </source>
</evidence>
<dbReference type="EMBL" id="ML975317">
    <property type="protein sequence ID" value="KAF1833551.1"/>
    <property type="molecule type" value="Genomic_DNA"/>
</dbReference>
<dbReference type="PRINTS" id="PR00869">
    <property type="entry name" value="DNAPOLX"/>
</dbReference>
<accession>A0A6A5KBE6</accession>
<dbReference type="Pfam" id="PF10391">
    <property type="entry name" value="DNA_pol_lambd_f"/>
    <property type="match status" value="1"/>
</dbReference>